<feature type="compositionally biased region" description="Basic and acidic residues" evidence="3">
    <location>
        <begin position="110"/>
        <end position="121"/>
    </location>
</feature>
<dbReference type="GO" id="GO:0005829">
    <property type="term" value="C:cytosol"/>
    <property type="evidence" value="ECO:0007669"/>
    <property type="project" value="TreeGrafter"/>
</dbReference>
<keyword evidence="2" id="KW-0547">Nucleotide-binding</keyword>
<name>A0A914UKK7_9BILA</name>
<dbReference type="Pfam" id="PF08652">
    <property type="entry name" value="RAI1"/>
    <property type="match status" value="1"/>
</dbReference>
<evidence type="ECO:0000259" key="4">
    <source>
        <dbReference type="Pfam" id="PF08652"/>
    </source>
</evidence>
<dbReference type="GO" id="GO:0046872">
    <property type="term" value="F:metal ion binding"/>
    <property type="evidence" value="ECO:0007669"/>
    <property type="project" value="UniProtKB-KW"/>
</dbReference>
<feature type="compositionally biased region" description="Basic and acidic residues" evidence="3">
    <location>
        <begin position="68"/>
        <end position="93"/>
    </location>
</feature>
<proteinExistence type="inferred from homology"/>
<comment type="subcellular location">
    <subcellularLocation>
        <location evidence="2">Nucleus</location>
    </subcellularLocation>
</comment>
<comment type="similarity">
    <text evidence="1 2">Belongs to the DXO/Dom3Z family.</text>
</comment>
<feature type="region of interest" description="Disordered" evidence="3">
    <location>
        <begin position="110"/>
        <end position="139"/>
    </location>
</feature>
<feature type="compositionally biased region" description="Acidic residues" evidence="3">
    <location>
        <begin position="18"/>
        <end position="28"/>
    </location>
</feature>
<dbReference type="GO" id="GO:0005634">
    <property type="term" value="C:nucleus"/>
    <property type="evidence" value="ECO:0007669"/>
    <property type="project" value="UniProtKB-SubCell"/>
</dbReference>
<keyword evidence="2" id="KW-0540">Nuclease</keyword>
<evidence type="ECO:0000256" key="2">
    <source>
        <dbReference type="RuleBase" id="RU367113"/>
    </source>
</evidence>
<dbReference type="PANTHER" id="PTHR12395:SF9">
    <property type="entry name" value="DECAPPING AND EXORIBONUCLEASE PROTEIN"/>
    <property type="match status" value="1"/>
</dbReference>
<feature type="compositionally biased region" description="Basic and acidic residues" evidence="3">
    <location>
        <begin position="128"/>
        <end position="139"/>
    </location>
</feature>
<dbReference type="PANTHER" id="PTHR12395">
    <property type="entry name" value="DOM-3 RELATED"/>
    <property type="match status" value="1"/>
</dbReference>
<feature type="domain" description="RAI1-like" evidence="4">
    <location>
        <begin position="381"/>
        <end position="714"/>
    </location>
</feature>
<dbReference type="GO" id="GO:0004518">
    <property type="term" value="F:nuclease activity"/>
    <property type="evidence" value="ECO:0007669"/>
    <property type="project" value="UniProtKB-KW"/>
</dbReference>
<evidence type="ECO:0000313" key="5">
    <source>
        <dbReference type="Proteomes" id="UP000887566"/>
    </source>
</evidence>
<evidence type="ECO:0000256" key="3">
    <source>
        <dbReference type="SAM" id="MobiDB-lite"/>
    </source>
</evidence>
<keyword evidence="2" id="KW-0378">Hydrolase</keyword>
<keyword evidence="2" id="KW-0694">RNA-binding</keyword>
<dbReference type="GO" id="GO:0034353">
    <property type="term" value="F:mRNA 5'-diphosphatase activity"/>
    <property type="evidence" value="ECO:0007669"/>
    <property type="project" value="TreeGrafter"/>
</dbReference>
<feature type="region of interest" description="Disordered" evidence="3">
    <location>
        <begin position="1"/>
        <end position="93"/>
    </location>
</feature>
<dbReference type="Proteomes" id="UP000887566">
    <property type="component" value="Unplaced"/>
</dbReference>
<dbReference type="WBParaSite" id="PSAMB.scaffold106size78906.g2137.t1">
    <property type="protein sequence ID" value="PSAMB.scaffold106size78906.g2137.t1"/>
    <property type="gene ID" value="PSAMB.scaffold106size78906.g2137"/>
</dbReference>
<dbReference type="GO" id="GO:0000956">
    <property type="term" value="P:nuclear-transcribed mRNA catabolic process"/>
    <property type="evidence" value="ECO:0007669"/>
    <property type="project" value="TreeGrafter"/>
</dbReference>
<dbReference type="AlphaFoldDB" id="A0A914UKK7"/>
<keyword evidence="2" id="KW-0479">Metal-binding</keyword>
<dbReference type="GO" id="GO:0003723">
    <property type="term" value="F:RNA binding"/>
    <property type="evidence" value="ECO:0007669"/>
    <property type="project" value="UniProtKB-KW"/>
</dbReference>
<evidence type="ECO:0000313" key="6">
    <source>
        <dbReference type="WBParaSite" id="PSAMB.scaffold106size78906.g2137.t1"/>
    </source>
</evidence>
<reference evidence="6" key="1">
    <citation type="submission" date="2022-11" db="UniProtKB">
        <authorList>
            <consortium name="WormBaseParasite"/>
        </authorList>
    </citation>
    <scope>IDENTIFICATION</scope>
</reference>
<organism evidence="5 6">
    <name type="scientific">Plectus sambesii</name>
    <dbReference type="NCBI Taxonomy" id="2011161"/>
    <lineage>
        <taxon>Eukaryota</taxon>
        <taxon>Metazoa</taxon>
        <taxon>Ecdysozoa</taxon>
        <taxon>Nematoda</taxon>
        <taxon>Chromadorea</taxon>
        <taxon>Plectida</taxon>
        <taxon>Plectina</taxon>
        <taxon>Plectoidea</taxon>
        <taxon>Plectidae</taxon>
        <taxon>Plectus</taxon>
    </lineage>
</organism>
<accession>A0A914UKK7</accession>
<comment type="cofactor">
    <cofactor evidence="2">
        <name>a divalent metal cation</name>
        <dbReference type="ChEBI" id="CHEBI:60240"/>
    </cofactor>
</comment>
<keyword evidence="2" id="KW-0539">Nucleus</keyword>
<keyword evidence="5" id="KW-1185">Reference proteome</keyword>
<dbReference type="InterPro" id="IPR039039">
    <property type="entry name" value="RAI1-like_fam"/>
</dbReference>
<dbReference type="GO" id="GO:0000166">
    <property type="term" value="F:nucleotide binding"/>
    <property type="evidence" value="ECO:0007669"/>
    <property type="project" value="UniProtKB-KW"/>
</dbReference>
<evidence type="ECO:0000256" key="1">
    <source>
        <dbReference type="ARBA" id="ARBA00006562"/>
    </source>
</evidence>
<dbReference type="GO" id="GO:0110155">
    <property type="term" value="P:NAD-cap decapping"/>
    <property type="evidence" value="ECO:0007669"/>
    <property type="project" value="TreeGrafter"/>
</dbReference>
<feature type="region of interest" description="Disordered" evidence="3">
    <location>
        <begin position="344"/>
        <end position="363"/>
    </location>
</feature>
<protein>
    <recommendedName>
        <fullName evidence="2">Decapping nuclease</fullName>
        <ecNumber evidence="2">3.6.1.-</ecNumber>
    </recommendedName>
</protein>
<comment type="function">
    <text evidence="2">Decapping enzyme for NAD-capped RNAs: specifically hydrolyzes the nicotinamide adenine dinucleotide (NAD) cap from a subset of RNAs by removing the entire NAD moiety from the 5'-end of an NAD-capped RNA.</text>
</comment>
<dbReference type="EC" id="3.6.1.-" evidence="2"/>
<dbReference type="InterPro" id="IPR013961">
    <property type="entry name" value="RAI1"/>
</dbReference>
<sequence>MTFTKHGERLNLMTDIASFDENESDESESSTTESPLELKENLNKPLALTNPIVQKPLQPPPKSALLNKADRSDRSVSSTSDKRVSFEMDFKDRESEIRKEYDDRLKKLKEDLEQQQKRQEAELSANKRQLDAAHTKQMEAAKKELDERLAKQRSTLEANERAQLDQLEKDIANRRQILKDRFDRELNDDKADYESKLAKARREWKEKMSAEEAKLAAEFREITMKERETTKQRLAATTAVVHRAERATSPIQILTVDRATVTDPLALPAPVVSPPSIVSSPLPAKLEPIARAPIANATTQTTMATSQVDALTAKLEAKLQDLTTATSDLQDRMSDLGAQARQIAAEPHGGTRHAASKSNKGPRMCSVKATDYDGPFPHFSAPTEIGRFSLDRNRKVTNDASQLKYLYRAPLEEESVAFDLSHGHKRFDERDPFNQETLDTFLEWITSMADSERQDLKTVTHSAEFISWRGALTKIASTPYENREGWRMACIRYADIIFICEFRTNTKQQQLESASYRQKLMTYWGYKFEQYMTLETADQEKPETDSAVNNFEQFCTVVRSRLGEGPGHRLLFAGETDCIDPSDNAYVELKTQRQFENKSQKNNFYRFKALKWWLQSFLVGIPRIVVGFRDDDGFVRQVRPMRVREIASNSKDHWAGAVCFNFLQSVLSLLKDRLTVNDMNAVYFLEWNPGWQNVGVKPAKKSDTRFHFLPDWFVERFSEETHNEADGRLVASC</sequence>